<dbReference type="PANTHER" id="PTHR43179:SF12">
    <property type="entry name" value="GALACTOFURANOSYLTRANSFERASE GLFT2"/>
    <property type="match status" value="1"/>
</dbReference>
<dbReference type="Pfam" id="PF00535">
    <property type="entry name" value="Glycos_transf_2"/>
    <property type="match status" value="1"/>
</dbReference>
<comment type="pathway">
    <text evidence="1">Cell wall biogenesis; cell wall polysaccharide biosynthesis.</text>
</comment>
<dbReference type="RefSeq" id="WP_068270615.1">
    <property type="nucleotide sequence ID" value="NZ_LQZG01000001.1"/>
</dbReference>
<evidence type="ECO:0008006" key="9">
    <source>
        <dbReference type="Google" id="ProtNLM"/>
    </source>
</evidence>
<evidence type="ECO:0000313" key="8">
    <source>
        <dbReference type="Proteomes" id="UP000076976"/>
    </source>
</evidence>
<gene>
    <name evidence="7" type="ORF">AWH69_01790</name>
</gene>
<evidence type="ECO:0000259" key="6">
    <source>
        <dbReference type="Pfam" id="PF02709"/>
    </source>
</evidence>
<dbReference type="InterPro" id="IPR027791">
    <property type="entry name" value="Galactosyl_T_C"/>
</dbReference>
<accession>A0A176QFY8</accession>
<dbReference type="Proteomes" id="UP000076976">
    <property type="component" value="Unassembled WGS sequence"/>
</dbReference>
<evidence type="ECO:0000256" key="4">
    <source>
        <dbReference type="ARBA" id="ARBA00022679"/>
    </source>
</evidence>
<evidence type="ECO:0000256" key="1">
    <source>
        <dbReference type="ARBA" id="ARBA00004776"/>
    </source>
</evidence>
<evidence type="ECO:0000256" key="3">
    <source>
        <dbReference type="ARBA" id="ARBA00022676"/>
    </source>
</evidence>
<dbReference type="AlphaFoldDB" id="A0A176QFY8"/>
<dbReference type="PANTHER" id="PTHR43179">
    <property type="entry name" value="RHAMNOSYLTRANSFERASE WBBL"/>
    <property type="match status" value="1"/>
</dbReference>
<feature type="domain" description="Glycosyltransferase 2-like" evidence="5">
    <location>
        <begin position="7"/>
        <end position="119"/>
    </location>
</feature>
<dbReference type="Gene3D" id="3.90.550.10">
    <property type="entry name" value="Spore Coat Polysaccharide Biosynthesis Protein SpsA, Chain A"/>
    <property type="match status" value="1"/>
</dbReference>
<sequence length="407" mass="42610">MTPDIGVVVPYYDDQRGLDLLLAALDQQDCAGSFEVVVADDGSPEAPTVGEHPFAVRVVRQADAGFRAAAARNLGAAHTDAPVLCFLDGDTLPTPGYLGALAAVVAAGDERGVLAVGRRRHAELSGHAPEDVVRWLAGEPVDVTTLPDPQWLARGYAETDDLASADAGGFRLVISAVLACDAELFARVGGFDEDFVGYGGEDWELGHRAWLAGAALRHVPGAVAWHDGPDAGGRAPDHLAKTVETLRVASRVAAPGARHPGLVWPHPAVSVELDDTGCDPAAVLACCADLLAVPDVRVHLRSGECTTTPGWPISDPRVVVGPEPAATAARRAWHVRVTRPVLLDVDVHALCARGEAAYDDALVVTETRSRALGLPPPPSRSGTGVLRDLPTRVSLEGLWGWGDPSAP</sequence>
<dbReference type="Pfam" id="PF02709">
    <property type="entry name" value="Glyco_transf_7C"/>
    <property type="match status" value="1"/>
</dbReference>
<dbReference type="STRING" id="262209.AWH69_01790"/>
<dbReference type="InterPro" id="IPR029044">
    <property type="entry name" value="Nucleotide-diphossugar_trans"/>
</dbReference>
<keyword evidence="3" id="KW-0328">Glycosyltransferase</keyword>
<evidence type="ECO:0000256" key="2">
    <source>
        <dbReference type="ARBA" id="ARBA00006739"/>
    </source>
</evidence>
<comment type="caution">
    <text evidence="7">The sequence shown here is derived from an EMBL/GenBank/DDBJ whole genome shotgun (WGS) entry which is preliminary data.</text>
</comment>
<dbReference type="InterPro" id="IPR001173">
    <property type="entry name" value="Glyco_trans_2-like"/>
</dbReference>
<evidence type="ECO:0000259" key="5">
    <source>
        <dbReference type="Pfam" id="PF00535"/>
    </source>
</evidence>
<comment type="similarity">
    <text evidence="2">Belongs to the glycosyltransferase 2 family.</text>
</comment>
<keyword evidence="8" id="KW-1185">Reference proteome</keyword>
<organism evidence="7 8">
    <name type="scientific">Janibacter melonis</name>
    <dbReference type="NCBI Taxonomy" id="262209"/>
    <lineage>
        <taxon>Bacteria</taxon>
        <taxon>Bacillati</taxon>
        <taxon>Actinomycetota</taxon>
        <taxon>Actinomycetes</taxon>
        <taxon>Micrococcales</taxon>
        <taxon>Intrasporangiaceae</taxon>
        <taxon>Janibacter</taxon>
    </lineage>
</organism>
<evidence type="ECO:0000313" key="7">
    <source>
        <dbReference type="EMBL" id="OAB88558.1"/>
    </source>
</evidence>
<keyword evidence="4" id="KW-0808">Transferase</keyword>
<protein>
    <recommendedName>
        <fullName evidence="9">Glycosyltransferase</fullName>
    </recommendedName>
</protein>
<feature type="domain" description="Galactosyltransferase C-terminal" evidence="6">
    <location>
        <begin position="174"/>
        <end position="221"/>
    </location>
</feature>
<dbReference type="EMBL" id="LQZG01000001">
    <property type="protein sequence ID" value="OAB88558.1"/>
    <property type="molecule type" value="Genomic_DNA"/>
</dbReference>
<dbReference type="GO" id="GO:0016757">
    <property type="term" value="F:glycosyltransferase activity"/>
    <property type="evidence" value="ECO:0007669"/>
    <property type="project" value="UniProtKB-KW"/>
</dbReference>
<name>A0A176QFY8_9MICO</name>
<proteinExistence type="inferred from homology"/>
<dbReference type="SUPFAM" id="SSF53448">
    <property type="entry name" value="Nucleotide-diphospho-sugar transferases"/>
    <property type="match status" value="1"/>
</dbReference>
<reference evidence="7 8" key="1">
    <citation type="submission" date="2016-01" db="EMBL/GenBank/DDBJ databases">
        <title>Janibacter melonis strain CD11_4 genome sequencing and assembly.</title>
        <authorList>
            <person name="Nair G.R."/>
            <person name="Kaur G."/>
            <person name="Chander A.M."/>
            <person name="Mayilraj S."/>
        </authorList>
    </citation>
    <scope>NUCLEOTIDE SEQUENCE [LARGE SCALE GENOMIC DNA]</scope>
    <source>
        <strain evidence="7 8">CD11-4</strain>
    </source>
</reference>